<dbReference type="InterPro" id="IPR003439">
    <property type="entry name" value="ABC_transporter-like_ATP-bd"/>
</dbReference>
<dbReference type="Pfam" id="PF00005">
    <property type="entry name" value="ABC_tran"/>
    <property type="match status" value="1"/>
</dbReference>
<keyword evidence="3 5" id="KW-0067">ATP-binding</keyword>
<sequence length="260" mass="27703">MAARLTLHEVGLRFGGVTVLHEVGFEVGPGEILGLVGPNGAGKTSLFNCISGHYRPSAGSIRIDGAEVAGLPPSRLAAHGLARTFQHPALQLRATVLENVLLGGHTRLGGGPLTWSLRLPPVGRRERELREEALELLDAHGLGWAAHQPADELSHGLHKGIELCRALMMRPSLLLLDEPAAGLSHGEVERFIETVRDLRAHADVTIVIVEHHMGLISALTDRVVVLDHGSKLMEGTAAEAQADPRVIEAYIGKEAADDAA</sequence>
<dbReference type="GO" id="GO:0005886">
    <property type="term" value="C:plasma membrane"/>
    <property type="evidence" value="ECO:0007669"/>
    <property type="project" value="TreeGrafter"/>
</dbReference>
<dbReference type="Proteomes" id="UP000238650">
    <property type="component" value="Unassembled WGS sequence"/>
</dbReference>
<dbReference type="InterPro" id="IPR027417">
    <property type="entry name" value="P-loop_NTPase"/>
</dbReference>
<dbReference type="InterPro" id="IPR032823">
    <property type="entry name" value="BCA_ABC_TP_C"/>
</dbReference>
<dbReference type="GO" id="GO:0005524">
    <property type="term" value="F:ATP binding"/>
    <property type="evidence" value="ECO:0007669"/>
    <property type="project" value="UniProtKB-KW"/>
</dbReference>
<dbReference type="OrthoDB" id="9805514at2"/>
<dbReference type="Gene3D" id="3.40.50.300">
    <property type="entry name" value="P-loop containing nucleotide triphosphate hydrolases"/>
    <property type="match status" value="1"/>
</dbReference>
<evidence type="ECO:0000256" key="2">
    <source>
        <dbReference type="ARBA" id="ARBA00022741"/>
    </source>
</evidence>
<dbReference type="EMBL" id="MWZD01000017">
    <property type="protein sequence ID" value="PRI11165.1"/>
    <property type="molecule type" value="Genomic_DNA"/>
</dbReference>
<dbReference type="PROSITE" id="PS50893">
    <property type="entry name" value="ABC_TRANSPORTER_2"/>
    <property type="match status" value="1"/>
</dbReference>
<dbReference type="FunFam" id="3.40.50.300:FF:000421">
    <property type="entry name" value="Branched-chain amino acid ABC transporter ATP-binding protein"/>
    <property type="match status" value="1"/>
</dbReference>
<dbReference type="PANTHER" id="PTHR45772">
    <property type="entry name" value="CONSERVED COMPONENT OF ABC TRANSPORTER FOR NATURAL AMINO ACIDS-RELATED"/>
    <property type="match status" value="1"/>
</dbReference>
<dbReference type="GO" id="GO:0016887">
    <property type="term" value="F:ATP hydrolysis activity"/>
    <property type="evidence" value="ECO:0007669"/>
    <property type="project" value="InterPro"/>
</dbReference>
<evidence type="ECO:0000256" key="1">
    <source>
        <dbReference type="ARBA" id="ARBA00022448"/>
    </source>
</evidence>
<keyword evidence="2" id="KW-0547">Nucleotide-binding</keyword>
<name>A0A2S9QNK0_9MICO</name>
<dbReference type="SMART" id="SM00382">
    <property type="entry name" value="AAA"/>
    <property type="match status" value="1"/>
</dbReference>
<dbReference type="InterPro" id="IPR003593">
    <property type="entry name" value="AAA+_ATPase"/>
</dbReference>
<evidence type="ECO:0000259" key="4">
    <source>
        <dbReference type="PROSITE" id="PS50893"/>
    </source>
</evidence>
<reference evidence="5 6" key="1">
    <citation type="journal article" date="2017" name="New Microbes New Infect">
        <title>Genome sequence of 'Leucobacter massiliensis' sp. nov. isolated from human pharynx after travel to the 2014 Hajj.</title>
        <authorList>
            <person name="Leangapichart T."/>
            <person name="Gautret P."/>
            <person name="Nguyen T.T."/>
            <person name="Armstrong N."/>
            <person name="Rolain J.M."/>
        </authorList>
    </citation>
    <scope>NUCLEOTIDE SEQUENCE [LARGE SCALE GENOMIC DNA]</scope>
    <source>
        <strain evidence="5 6">122RC15</strain>
    </source>
</reference>
<accession>A0A2S9QNK0</accession>
<keyword evidence="1" id="KW-0813">Transport</keyword>
<dbReference type="RefSeq" id="WP_105805617.1">
    <property type="nucleotide sequence ID" value="NZ_MWZD01000017.1"/>
</dbReference>
<keyword evidence="6" id="KW-1185">Reference proteome</keyword>
<comment type="caution">
    <text evidence="5">The sequence shown here is derived from an EMBL/GenBank/DDBJ whole genome shotgun (WGS) entry which is preliminary data.</text>
</comment>
<dbReference type="CDD" id="cd03219">
    <property type="entry name" value="ABC_Mj1267_LivG_branched"/>
    <property type="match status" value="1"/>
</dbReference>
<organism evidence="5 6">
    <name type="scientific">Leucobacter massiliensis</name>
    <dbReference type="NCBI Taxonomy" id="1686285"/>
    <lineage>
        <taxon>Bacteria</taxon>
        <taxon>Bacillati</taxon>
        <taxon>Actinomycetota</taxon>
        <taxon>Actinomycetes</taxon>
        <taxon>Micrococcales</taxon>
        <taxon>Microbacteriaceae</taxon>
        <taxon>Leucobacter</taxon>
    </lineage>
</organism>
<dbReference type="SUPFAM" id="SSF52540">
    <property type="entry name" value="P-loop containing nucleoside triphosphate hydrolases"/>
    <property type="match status" value="1"/>
</dbReference>
<evidence type="ECO:0000313" key="5">
    <source>
        <dbReference type="EMBL" id="PRI11165.1"/>
    </source>
</evidence>
<feature type="domain" description="ABC transporter" evidence="4">
    <location>
        <begin position="5"/>
        <end position="253"/>
    </location>
</feature>
<dbReference type="AlphaFoldDB" id="A0A2S9QNK0"/>
<evidence type="ECO:0000313" key="6">
    <source>
        <dbReference type="Proteomes" id="UP000238650"/>
    </source>
</evidence>
<dbReference type="Pfam" id="PF12399">
    <property type="entry name" value="BCA_ABC_TP_C"/>
    <property type="match status" value="1"/>
</dbReference>
<gene>
    <name evidence="5" type="primary">livG</name>
    <name evidence="5" type="ORF">B4915_09940</name>
</gene>
<dbReference type="PANTHER" id="PTHR45772:SF1">
    <property type="entry name" value="ABC TRANSPORTER ATP-BINDING PROTEIN"/>
    <property type="match status" value="1"/>
</dbReference>
<dbReference type="InterPro" id="IPR051120">
    <property type="entry name" value="ABC_AA/LPS_Transport"/>
</dbReference>
<evidence type="ECO:0000256" key="3">
    <source>
        <dbReference type="ARBA" id="ARBA00022840"/>
    </source>
</evidence>
<proteinExistence type="predicted"/>
<protein>
    <submittedName>
        <fullName evidence="5">High-affinity branched-chain amino acid ABC transporter ATP-binding protein LivG</fullName>
    </submittedName>
</protein>